<dbReference type="OMA" id="VCIQHEI"/>
<dbReference type="PANTHER" id="PTHR10458">
    <property type="entry name" value="PEPTIDE DEFORMYLASE"/>
    <property type="match status" value="1"/>
</dbReference>
<dbReference type="EC" id="3.5.1.88" evidence="4 12"/>
<evidence type="ECO:0000256" key="2">
    <source>
        <dbReference type="ARBA" id="ARBA00004229"/>
    </source>
</evidence>
<evidence type="ECO:0000256" key="9">
    <source>
        <dbReference type="ARBA" id="ARBA00022917"/>
    </source>
</evidence>
<comment type="subcellular location">
    <subcellularLocation>
        <location evidence="2 12">Plastid</location>
        <location evidence="2 12">Chloroplast</location>
    </subcellularLocation>
</comment>
<comment type="catalytic activity">
    <reaction evidence="12">
        <text>N-terminal N-formyl-L-methionyl-[peptide] + H2O = N-terminal L-methionyl-[peptide] + formate</text>
        <dbReference type="Rhea" id="RHEA:24420"/>
        <dbReference type="Rhea" id="RHEA-COMP:10639"/>
        <dbReference type="Rhea" id="RHEA-COMP:10640"/>
        <dbReference type="ChEBI" id="CHEBI:15377"/>
        <dbReference type="ChEBI" id="CHEBI:15740"/>
        <dbReference type="ChEBI" id="CHEBI:49298"/>
        <dbReference type="ChEBI" id="CHEBI:64731"/>
        <dbReference type="EC" id="3.5.1.88"/>
    </reaction>
</comment>
<organism evidence="13 14">
    <name type="scientific">Taxus chinensis</name>
    <name type="common">Chinese yew</name>
    <name type="synonym">Taxus wallichiana var. chinensis</name>
    <dbReference type="NCBI Taxonomy" id="29808"/>
    <lineage>
        <taxon>Eukaryota</taxon>
        <taxon>Viridiplantae</taxon>
        <taxon>Streptophyta</taxon>
        <taxon>Embryophyta</taxon>
        <taxon>Tracheophyta</taxon>
        <taxon>Spermatophyta</taxon>
        <taxon>Pinopsida</taxon>
        <taxon>Pinidae</taxon>
        <taxon>Conifers II</taxon>
        <taxon>Cupressales</taxon>
        <taxon>Taxaceae</taxon>
        <taxon>Taxus</taxon>
    </lineage>
</organism>
<evidence type="ECO:0000256" key="4">
    <source>
        <dbReference type="ARBA" id="ARBA00012175"/>
    </source>
</evidence>
<dbReference type="NCBIfam" id="TIGR00079">
    <property type="entry name" value="pept_deformyl"/>
    <property type="match status" value="1"/>
</dbReference>
<dbReference type="CDD" id="cd00487">
    <property type="entry name" value="Pep_deformylase"/>
    <property type="match status" value="1"/>
</dbReference>
<keyword evidence="8 12" id="KW-0378">Hydrolase</keyword>
<gene>
    <name evidence="13" type="ORF">KI387_020596</name>
</gene>
<evidence type="ECO:0000313" key="13">
    <source>
        <dbReference type="EMBL" id="KAH9318827.1"/>
    </source>
</evidence>
<evidence type="ECO:0000256" key="11">
    <source>
        <dbReference type="ARBA" id="ARBA00023004"/>
    </source>
</evidence>
<dbReference type="Pfam" id="PF01327">
    <property type="entry name" value="Pep_deformylase"/>
    <property type="match status" value="1"/>
</dbReference>
<keyword evidence="5 12" id="KW-0150">Chloroplast</keyword>
<keyword evidence="6 12" id="KW-0934">Plastid</keyword>
<feature type="non-terminal residue" evidence="13">
    <location>
        <position position="1"/>
    </location>
</feature>
<evidence type="ECO:0000256" key="8">
    <source>
        <dbReference type="ARBA" id="ARBA00022801"/>
    </source>
</evidence>
<comment type="function">
    <text evidence="12">Removes the formyl group from the N-terminal Met of newly synthesized proteins.</text>
</comment>
<proteinExistence type="inferred from homology"/>
<protein>
    <recommendedName>
        <fullName evidence="4 12">Peptide deformylase</fullName>
        <ecNumber evidence="4 12">3.5.1.88</ecNumber>
    </recommendedName>
</protein>
<dbReference type="GO" id="GO:0009507">
    <property type="term" value="C:chloroplast"/>
    <property type="evidence" value="ECO:0007669"/>
    <property type="project" value="UniProtKB-SubCell"/>
</dbReference>
<evidence type="ECO:0000313" key="14">
    <source>
        <dbReference type="Proteomes" id="UP000824469"/>
    </source>
</evidence>
<evidence type="ECO:0000256" key="10">
    <source>
        <dbReference type="ARBA" id="ARBA00022946"/>
    </source>
</evidence>
<keyword evidence="11" id="KW-0408">Iron</keyword>
<evidence type="ECO:0000256" key="1">
    <source>
        <dbReference type="ARBA" id="ARBA00001954"/>
    </source>
</evidence>
<keyword evidence="7 12" id="KW-0479">Metal-binding</keyword>
<dbReference type="GO" id="GO:0006412">
    <property type="term" value="P:translation"/>
    <property type="evidence" value="ECO:0007669"/>
    <property type="project" value="UniProtKB-KW"/>
</dbReference>
<dbReference type="GO" id="GO:0042586">
    <property type="term" value="F:peptide deformylase activity"/>
    <property type="evidence" value="ECO:0007669"/>
    <property type="project" value="UniProtKB-EC"/>
</dbReference>
<dbReference type="HAMAP" id="MF_00163">
    <property type="entry name" value="Pep_deformylase"/>
    <property type="match status" value="1"/>
</dbReference>
<comment type="cofactor">
    <cofactor evidence="1">
        <name>Fe(2+)</name>
        <dbReference type="ChEBI" id="CHEBI:29033"/>
    </cofactor>
</comment>
<dbReference type="Proteomes" id="UP000824469">
    <property type="component" value="Unassembled WGS sequence"/>
</dbReference>
<dbReference type="PRINTS" id="PR01576">
    <property type="entry name" value="PDEFORMYLASE"/>
</dbReference>
<accession>A0AA38GC20</accession>
<sequence>VDLEYESPLEIVEYPDPRLRAKNKYIKKFDEKLQNLVDEMFDLMYRTDGVGLSAPQVGVNVQLMVFNPEGERGKGEEIVLVNPEIYKFSQKTEVFTEGCLSFPEICADVERPLSVKIEARDITGKKFMLKLKEFQARIFQHEYDHLQ</sequence>
<keyword evidence="14" id="KW-1185">Reference proteome</keyword>
<dbReference type="AlphaFoldDB" id="A0AA38GC20"/>
<comment type="similarity">
    <text evidence="3 12">Belongs to the polypeptide deformylase family.</text>
</comment>
<feature type="non-terminal residue" evidence="13">
    <location>
        <position position="147"/>
    </location>
</feature>
<dbReference type="GO" id="GO:0046872">
    <property type="term" value="F:metal ion binding"/>
    <property type="evidence" value="ECO:0007669"/>
    <property type="project" value="UniProtKB-KW"/>
</dbReference>
<evidence type="ECO:0000256" key="3">
    <source>
        <dbReference type="ARBA" id="ARBA00010759"/>
    </source>
</evidence>
<dbReference type="PIRSF" id="PIRSF004749">
    <property type="entry name" value="Pep_def"/>
    <property type="match status" value="1"/>
</dbReference>
<evidence type="ECO:0000256" key="5">
    <source>
        <dbReference type="ARBA" id="ARBA00022528"/>
    </source>
</evidence>
<dbReference type="NCBIfam" id="NF001159">
    <property type="entry name" value="PRK00150.1-3"/>
    <property type="match status" value="1"/>
</dbReference>
<dbReference type="SUPFAM" id="SSF56420">
    <property type="entry name" value="Peptide deformylase"/>
    <property type="match status" value="1"/>
</dbReference>
<dbReference type="EMBL" id="JAHRHJ020000004">
    <property type="protein sequence ID" value="KAH9318827.1"/>
    <property type="molecule type" value="Genomic_DNA"/>
</dbReference>
<reference evidence="13 14" key="1">
    <citation type="journal article" date="2021" name="Nat. Plants">
        <title>The Taxus genome provides insights into paclitaxel biosynthesis.</title>
        <authorList>
            <person name="Xiong X."/>
            <person name="Gou J."/>
            <person name="Liao Q."/>
            <person name="Li Y."/>
            <person name="Zhou Q."/>
            <person name="Bi G."/>
            <person name="Li C."/>
            <person name="Du R."/>
            <person name="Wang X."/>
            <person name="Sun T."/>
            <person name="Guo L."/>
            <person name="Liang H."/>
            <person name="Lu P."/>
            <person name="Wu Y."/>
            <person name="Zhang Z."/>
            <person name="Ro D.K."/>
            <person name="Shang Y."/>
            <person name="Huang S."/>
            <person name="Yan J."/>
        </authorList>
    </citation>
    <scope>NUCLEOTIDE SEQUENCE [LARGE SCALE GENOMIC DNA]</scope>
    <source>
        <strain evidence="13">Ta-2019</strain>
    </source>
</reference>
<dbReference type="FunFam" id="3.90.45.10:FF:000006">
    <property type="entry name" value="Peptide deformylase"/>
    <property type="match status" value="1"/>
</dbReference>
<dbReference type="InterPro" id="IPR036821">
    <property type="entry name" value="Peptide_deformylase_sf"/>
</dbReference>
<keyword evidence="10 12" id="KW-0809">Transit peptide</keyword>
<comment type="caution">
    <text evidence="13">The sequence shown here is derived from an EMBL/GenBank/DDBJ whole genome shotgun (WGS) entry which is preliminary data.</text>
</comment>
<keyword evidence="9 12" id="KW-0648">Protein biosynthesis</keyword>
<evidence type="ECO:0000256" key="12">
    <source>
        <dbReference type="RuleBase" id="RU362111"/>
    </source>
</evidence>
<dbReference type="PANTHER" id="PTHR10458:SF22">
    <property type="entry name" value="PEPTIDE DEFORMYLASE"/>
    <property type="match status" value="1"/>
</dbReference>
<dbReference type="Gene3D" id="3.90.45.10">
    <property type="entry name" value="Peptide deformylase"/>
    <property type="match status" value="1"/>
</dbReference>
<name>A0AA38GC20_TAXCH</name>
<evidence type="ECO:0000256" key="6">
    <source>
        <dbReference type="ARBA" id="ARBA00022640"/>
    </source>
</evidence>
<dbReference type="InterPro" id="IPR023635">
    <property type="entry name" value="Peptide_deformylase"/>
</dbReference>
<evidence type="ECO:0000256" key="7">
    <source>
        <dbReference type="ARBA" id="ARBA00022723"/>
    </source>
</evidence>